<dbReference type="SUPFAM" id="SSF64518">
    <property type="entry name" value="Phase 1 flagellin"/>
    <property type="match status" value="2"/>
</dbReference>
<evidence type="ECO:0000259" key="7">
    <source>
        <dbReference type="Pfam" id="PF06429"/>
    </source>
</evidence>
<comment type="similarity">
    <text evidence="3">Belongs to the flagella basal body rod proteins family.</text>
</comment>
<dbReference type="InterPro" id="IPR002371">
    <property type="entry name" value="FlgK"/>
</dbReference>
<dbReference type="AlphaFoldDB" id="A0A2Z6GDD0"/>
<dbReference type="PANTHER" id="PTHR30033">
    <property type="entry name" value="FLAGELLAR HOOK-ASSOCIATED PROTEIN 1"/>
    <property type="match status" value="1"/>
</dbReference>
<comment type="subcellular location">
    <subcellularLocation>
        <location evidence="1">Bacterial flagellum</location>
    </subcellularLocation>
    <subcellularLocation>
        <location evidence="2">Secreted</location>
    </subcellularLocation>
</comment>
<evidence type="ECO:0000313" key="10">
    <source>
        <dbReference type="EMBL" id="BBE51339.1"/>
    </source>
</evidence>
<feature type="domain" description="Flagellar hook-associated protein FlgK helical" evidence="9">
    <location>
        <begin position="94"/>
        <end position="328"/>
    </location>
</feature>
<keyword evidence="10" id="KW-0969">Cilium</keyword>
<keyword evidence="10" id="KW-0282">Flagellum</keyword>
<name>A0A2Z6GDD0_9PROT</name>
<evidence type="ECO:0000256" key="4">
    <source>
        <dbReference type="ARBA" id="ARBA00016244"/>
    </source>
</evidence>
<dbReference type="Pfam" id="PF21158">
    <property type="entry name" value="flgK_1st_1"/>
    <property type="match status" value="1"/>
</dbReference>
<dbReference type="STRING" id="1188319.OYT1_00800"/>
<keyword evidence="5" id="KW-0964">Secreted</keyword>
<evidence type="ECO:0000259" key="8">
    <source>
        <dbReference type="Pfam" id="PF21158"/>
    </source>
</evidence>
<proteinExistence type="inferred from homology"/>
<dbReference type="OrthoDB" id="9802553at2"/>
<evidence type="ECO:0000256" key="1">
    <source>
        <dbReference type="ARBA" id="ARBA00004365"/>
    </source>
</evidence>
<dbReference type="InterPro" id="IPR049119">
    <property type="entry name" value="FlgK_D2-like"/>
</dbReference>
<dbReference type="PANTHER" id="PTHR30033:SF1">
    <property type="entry name" value="FLAGELLAR HOOK-ASSOCIATED PROTEIN 1"/>
    <property type="match status" value="1"/>
</dbReference>
<keyword evidence="11" id="KW-1185">Reference proteome</keyword>
<evidence type="ECO:0000313" key="11">
    <source>
        <dbReference type="Proteomes" id="UP000033070"/>
    </source>
</evidence>
<dbReference type="NCBIfam" id="TIGR02492">
    <property type="entry name" value="flgK_ends"/>
    <property type="match status" value="1"/>
</dbReference>
<keyword evidence="6" id="KW-0975">Bacterial flagellum</keyword>
<feature type="domain" description="Flagellar hook-associated protein 1 D2-like" evidence="8">
    <location>
        <begin position="340"/>
        <end position="415"/>
    </location>
</feature>
<reference evidence="10 11" key="1">
    <citation type="submission" date="2018-06" db="EMBL/GenBank/DDBJ databases">
        <title>OYT1 Genome Sequencing.</title>
        <authorList>
            <person name="Kato S."/>
            <person name="Itoh T."/>
            <person name="Ohkuma M."/>
        </authorList>
    </citation>
    <scope>NUCLEOTIDE SEQUENCE [LARGE SCALE GENOMIC DNA]</scope>
    <source>
        <strain evidence="10 11">OYT1</strain>
    </source>
</reference>
<sequence length="645" mass="66388">MGTSIFGIGVTALNAAQIGITTTEHNIANASTPGFSRQQSVQSANPPQFSGAGFIGRGVNVTTIKRMYSDFLGAQVLQEQSQSNQLDTYYNEIQQINNLLADASAGLAPAIQGFFSGVNTVATTPQSQAGRQTMLSSAQTLVSRFQALGQRVTDINTGLNSQITTSVAAINGYAQQIAALNDNIVLAQGTSGGMTANDLLDQRDQLITQLNVEVKATVLKQSDGSYNVFIGNGQALVVGANPYTLQTAQNQQDASRLDVAYSSNGQVIRLPQSSIQGGKLGGLMSFRSQTLDATQNSLGRLAIGMATNFNTQHQFGLDANGALGGNLFNVPAPAVAPSTVNAGTGAVGATISSVAALTTSDYQLIFNGGTSYGVLRMSDNTLTNFPAGLPQTVDGVTFALTGGTPVAGDTFLIRPTANGAGNISLAISDTNLIAAASPIRSNAALANTGTGVMSAATVNATPVVANPAHPATDLNLQQPVTITFNNPPTTFNVAGTGVPAPGTNIAFTAGSAITYNGWTVQITGVPNAGDVFSVGANSLSSADGSNALILAGLQTRATLSNSTASYEGAYAQLVGEVGNKTRELKVTSQAQTTLVNNTIQQQQAVSGVNLDEEAANLMRYQRAYQAAGQAIKVANTMFDTLLALR</sequence>
<dbReference type="GO" id="GO:0005576">
    <property type="term" value="C:extracellular region"/>
    <property type="evidence" value="ECO:0007669"/>
    <property type="project" value="UniProtKB-SubCell"/>
</dbReference>
<protein>
    <recommendedName>
        <fullName evidence="4">Flagellar hook-associated protein 1</fullName>
    </recommendedName>
</protein>
<dbReference type="InterPro" id="IPR010930">
    <property type="entry name" value="Flg_bb/hook_C_dom"/>
</dbReference>
<evidence type="ECO:0000259" key="9">
    <source>
        <dbReference type="Pfam" id="PF22638"/>
    </source>
</evidence>
<evidence type="ECO:0000256" key="3">
    <source>
        <dbReference type="ARBA" id="ARBA00009677"/>
    </source>
</evidence>
<dbReference type="GO" id="GO:0005198">
    <property type="term" value="F:structural molecule activity"/>
    <property type="evidence" value="ECO:0007669"/>
    <property type="project" value="InterPro"/>
</dbReference>
<dbReference type="KEGG" id="fam:OYT1_ch1808"/>
<evidence type="ECO:0000256" key="5">
    <source>
        <dbReference type="ARBA" id="ARBA00022525"/>
    </source>
</evidence>
<evidence type="ECO:0000256" key="2">
    <source>
        <dbReference type="ARBA" id="ARBA00004613"/>
    </source>
</evidence>
<dbReference type="EMBL" id="AP018738">
    <property type="protein sequence ID" value="BBE51339.1"/>
    <property type="molecule type" value="Genomic_DNA"/>
</dbReference>
<keyword evidence="10" id="KW-0966">Cell projection</keyword>
<dbReference type="GO" id="GO:0044780">
    <property type="term" value="P:bacterial-type flagellum assembly"/>
    <property type="evidence" value="ECO:0007669"/>
    <property type="project" value="InterPro"/>
</dbReference>
<dbReference type="Pfam" id="PF22638">
    <property type="entry name" value="FlgK_D1"/>
    <property type="match status" value="1"/>
</dbReference>
<organism evidence="10 11">
    <name type="scientific">Ferriphaselus amnicola</name>
    <dbReference type="NCBI Taxonomy" id="1188319"/>
    <lineage>
        <taxon>Bacteria</taxon>
        <taxon>Pseudomonadati</taxon>
        <taxon>Pseudomonadota</taxon>
        <taxon>Betaproteobacteria</taxon>
        <taxon>Nitrosomonadales</taxon>
        <taxon>Gallionellaceae</taxon>
        <taxon>Ferriphaselus</taxon>
    </lineage>
</organism>
<evidence type="ECO:0000256" key="6">
    <source>
        <dbReference type="ARBA" id="ARBA00023143"/>
    </source>
</evidence>
<dbReference type="Pfam" id="PF06429">
    <property type="entry name" value="Flg_bbr_C"/>
    <property type="match status" value="1"/>
</dbReference>
<dbReference type="GO" id="GO:0009424">
    <property type="term" value="C:bacterial-type flagellum hook"/>
    <property type="evidence" value="ECO:0007669"/>
    <property type="project" value="InterPro"/>
</dbReference>
<accession>A0A2Z6GDD0</accession>
<dbReference type="Proteomes" id="UP000033070">
    <property type="component" value="Chromosome"/>
</dbReference>
<dbReference type="InterPro" id="IPR053927">
    <property type="entry name" value="FlgK_helical"/>
</dbReference>
<gene>
    <name evidence="10" type="ORF">OYT1_ch1808</name>
</gene>
<dbReference type="RefSeq" id="WP_062626018.1">
    <property type="nucleotide sequence ID" value="NZ_AP018738.1"/>
</dbReference>
<dbReference type="PRINTS" id="PR01005">
    <property type="entry name" value="FLGHOOKAP1"/>
</dbReference>
<feature type="domain" description="Flagellar basal-body/hook protein C-terminal" evidence="7">
    <location>
        <begin position="605"/>
        <end position="644"/>
    </location>
</feature>